<gene>
    <name evidence="1" type="ORF">NCTC11470_00962</name>
</gene>
<dbReference type="Proteomes" id="UP000254835">
    <property type="component" value="Unassembled WGS sequence"/>
</dbReference>
<protein>
    <submittedName>
        <fullName evidence="1">Uncharacterized protein</fullName>
    </submittedName>
</protein>
<sequence length="72" mass="7983">MGKLLDDHSKYVAQAKAKGVNFITLSYPICNKEIETRRGIDNTVWDSLATCPYCESIYLKITDGGKATAEII</sequence>
<evidence type="ECO:0000313" key="1">
    <source>
        <dbReference type="EMBL" id="SUP75942.1"/>
    </source>
</evidence>
<reference evidence="1 2" key="1">
    <citation type="submission" date="2018-06" db="EMBL/GenBank/DDBJ databases">
        <authorList>
            <consortium name="Pathogen Informatics"/>
            <person name="Doyle S."/>
        </authorList>
    </citation>
    <scope>NUCLEOTIDE SEQUENCE [LARGE SCALE GENOMIC DNA]</scope>
    <source>
        <strain evidence="1 2">NCTC11470</strain>
    </source>
</reference>
<evidence type="ECO:0000313" key="2">
    <source>
        <dbReference type="Proteomes" id="UP000254835"/>
    </source>
</evidence>
<dbReference type="OrthoDB" id="6630620at2"/>
<organism evidence="1 2">
    <name type="scientific">Yersinia frederiksenii</name>
    <dbReference type="NCBI Taxonomy" id="29484"/>
    <lineage>
        <taxon>Bacteria</taxon>
        <taxon>Pseudomonadati</taxon>
        <taxon>Pseudomonadota</taxon>
        <taxon>Gammaproteobacteria</taxon>
        <taxon>Enterobacterales</taxon>
        <taxon>Yersiniaceae</taxon>
        <taxon>Yersinia</taxon>
    </lineage>
</organism>
<dbReference type="RefSeq" id="WP_004712686.1">
    <property type="nucleotide sequence ID" value="NZ_CP023964.1"/>
</dbReference>
<dbReference type="AlphaFoldDB" id="A0A380PRQ0"/>
<dbReference type="EMBL" id="UHJA01000001">
    <property type="protein sequence ID" value="SUP75942.1"/>
    <property type="molecule type" value="Genomic_DNA"/>
</dbReference>
<proteinExistence type="predicted"/>
<dbReference type="GeneID" id="57906215"/>
<name>A0A380PRQ0_YERFR</name>
<accession>A0A380PRQ0</accession>